<keyword evidence="2" id="KW-1185">Reference proteome</keyword>
<dbReference type="Proteomes" id="UP000053707">
    <property type="component" value="Unassembled WGS sequence"/>
</dbReference>
<accession>A0A124EP62</accession>
<comment type="caution">
    <text evidence="1">The sequence shown here is derived from an EMBL/GenBank/DDBJ whole genome shotgun (WGS) entry which is preliminary data.</text>
</comment>
<dbReference type="EMBL" id="LQIR01000028">
    <property type="protein sequence ID" value="KUI13517.1"/>
    <property type="molecule type" value="Genomic_DNA"/>
</dbReference>
<dbReference type="AlphaFoldDB" id="A0A124EP62"/>
<dbReference type="GeneID" id="27919167"/>
<organism evidence="1 2">
    <name type="scientific">Mycobacterium lehmannii</name>
    <dbReference type="NCBI Taxonomy" id="2048550"/>
    <lineage>
        <taxon>Bacteria</taxon>
        <taxon>Bacillati</taxon>
        <taxon>Actinomycetota</taxon>
        <taxon>Actinomycetes</taxon>
        <taxon>Mycobacteriales</taxon>
        <taxon>Mycobacteriaceae</taxon>
        <taxon>Mycobacterium</taxon>
    </lineage>
</organism>
<dbReference type="RefSeq" id="WP_064397874.1">
    <property type="nucleotide sequence ID" value="NZ_LQIR01000028.1"/>
</dbReference>
<gene>
    <name evidence="1" type="ORF">AU192_05275</name>
</gene>
<protein>
    <submittedName>
        <fullName evidence="1">Uncharacterized protein</fullName>
    </submittedName>
</protein>
<name>A0A124EP62_9MYCO</name>
<evidence type="ECO:0000313" key="2">
    <source>
        <dbReference type="Proteomes" id="UP000053707"/>
    </source>
</evidence>
<proteinExistence type="predicted"/>
<reference evidence="1 2" key="1">
    <citation type="submission" date="2016-01" db="EMBL/GenBank/DDBJ databases">
        <authorList>
            <consortium name="TB Trials Study Group"/>
            <person name="Sutton G."/>
            <person name="Brinkac L."/>
            <person name="Sanka R."/>
            <person name="Adams M."/>
            <person name="Lau E.L."/>
            <person name="Macaden R."/>
            <person name="Grewal H.M.S."/>
        </authorList>
    </citation>
    <scope>NUCLEOTIDE SEQUENCE [LARGE SCALE GENOMIC DNA]</scope>
    <source>
        <strain evidence="1 2">IS-1744</strain>
    </source>
</reference>
<evidence type="ECO:0000313" key="1">
    <source>
        <dbReference type="EMBL" id="KUI13517.1"/>
    </source>
</evidence>
<sequence length="151" mass="15979">MRVSTTVRRWLAGLALFALVGSGVGVAAVMVLGSVKEAKQTQAASAQRATQAPPPKVPTPFEFTINVVVTDQHCAPGAPGCFYKYSIDPKYIGMHPLPKTPFTVFYEVVGGNAPQKGEFTVENGQAQILQDVVLEGPPSAQLKANVLQVDG</sequence>